<keyword evidence="2" id="KW-1185">Reference proteome</keyword>
<reference evidence="1 2" key="1">
    <citation type="submission" date="2015-09" db="EMBL/GenBank/DDBJ databases">
        <title>Atta colombica WGS genome.</title>
        <authorList>
            <person name="Nygaard S."/>
            <person name="Hu H."/>
            <person name="Boomsma J."/>
            <person name="Zhang G."/>
        </authorList>
    </citation>
    <scope>NUCLEOTIDE SEQUENCE [LARGE SCALE GENOMIC DNA]</scope>
    <source>
        <strain evidence="1">Treedump-2</strain>
        <tissue evidence="1">Whole body</tissue>
    </source>
</reference>
<evidence type="ECO:0000313" key="1">
    <source>
        <dbReference type="EMBL" id="KYM75732.1"/>
    </source>
</evidence>
<gene>
    <name evidence="1" type="ORF">ALC53_13795</name>
</gene>
<sequence length="88" mass="10312">MNVFAKPRVCRCCGVVTLKAMASPTASWNPDDYNFEFRCGRFKGVWLFDNRMVKVDVRLNRWFVVEFRLRLSQSFSKFSTDNPVTFCA</sequence>
<name>A0A195AUJ7_9HYME</name>
<dbReference type="EMBL" id="KQ976738">
    <property type="protein sequence ID" value="KYM75732.1"/>
    <property type="molecule type" value="Genomic_DNA"/>
</dbReference>
<organism evidence="1 2">
    <name type="scientific">Atta colombica</name>
    <dbReference type="NCBI Taxonomy" id="520822"/>
    <lineage>
        <taxon>Eukaryota</taxon>
        <taxon>Metazoa</taxon>
        <taxon>Ecdysozoa</taxon>
        <taxon>Arthropoda</taxon>
        <taxon>Hexapoda</taxon>
        <taxon>Insecta</taxon>
        <taxon>Pterygota</taxon>
        <taxon>Neoptera</taxon>
        <taxon>Endopterygota</taxon>
        <taxon>Hymenoptera</taxon>
        <taxon>Apocrita</taxon>
        <taxon>Aculeata</taxon>
        <taxon>Formicoidea</taxon>
        <taxon>Formicidae</taxon>
        <taxon>Myrmicinae</taxon>
        <taxon>Atta</taxon>
    </lineage>
</organism>
<dbReference type="AlphaFoldDB" id="A0A195AUJ7"/>
<proteinExistence type="predicted"/>
<protein>
    <submittedName>
        <fullName evidence="1">Uncharacterized protein</fullName>
    </submittedName>
</protein>
<dbReference type="Proteomes" id="UP000078540">
    <property type="component" value="Unassembled WGS sequence"/>
</dbReference>
<evidence type="ECO:0000313" key="2">
    <source>
        <dbReference type="Proteomes" id="UP000078540"/>
    </source>
</evidence>
<accession>A0A195AUJ7</accession>